<dbReference type="AlphaFoldDB" id="A0A6A4V1F0"/>
<dbReference type="InterPro" id="IPR009030">
    <property type="entry name" value="Growth_fac_rcpt_cys_sf"/>
</dbReference>
<sequence length="236" mass="26940">MMEDSVTGCDQPDCLTCDEDRQCTSCARAIVHGTRQCVSACPGNYRLVHSDIDGYHGLLCRAGRFLDTADMTTEELVVLVAALVGAAICIGVLIGAFLFLRVRRKMDPLTARIEESGTEMTAASDFERIQFLTRLQALRPETQNFLEMLNDTRKKFHGKSSKGGDSKADSKHRAYRSILRDLSRILTLLNRKEEQIRTVPADWQRLLGWAERLLKRYKRQKISKRSTLRNWCNQYH</sequence>
<name>A0A6A4V1F0_AMPAM</name>
<organism evidence="2 3">
    <name type="scientific">Amphibalanus amphitrite</name>
    <name type="common">Striped barnacle</name>
    <name type="synonym">Balanus amphitrite</name>
    <dbReference type="NCBI Taxonomy" id="1232801"/>
    <lineage>
        <taxon>Eukaryota</taxon>
        <taxon>Metazoa</taxon>
        <taxon>Ecdysozoa</taxon>
        <taxon>Arthropoda</taxon>
        <taxon>Crustacea</taxon>
        <taxon>Multicrustacea</taxon>
        <taxon>Cirripedia</taxon>
        <taxon>Thoracica</taxon>
        <taxon>Thoracicalcarea</taxon>
        <taxon>Balanomorpha</taxon>
        <taxon>Balanoidea</taxon>
        <taxon>Balanidae</taxon>
        <taxon>Amphibalaninae</taxon>
        <taxon>Amphibalanus</taxon>
    </lineage>
</organism>
<comment type="caution">
    <text evidence="2">The sequence shown here is derived from an EMBL/GenBank/DDBJ whole genome shotgun (WGS) entry which is preliminary data.</text>
</comment>
<keyword evidence="1" id="KW-0812">Transmembrane</keyword>
<evidence type="ECO:0000256" key="1">
    <source>
        <dbReference type="SAM" id="Phobius"/>
    </source>
</evidence>
<evidence type="ECO:0000313" key="3">
    <source>
        <dbReference type="Proteomes" id="UP000440578"/>
    </source>
</evidence>
<dbReference type="EMBL" id="VIIS01001984">
    <property type="protein sequence ID" value="KAF0290067.1"/>
    <property type="molecule type" value="Genomic_DNA"/>
</dbReference>
<dbReference type="OrthoDB" id="7323052at2759"/>
<evidence type="ECO:0000313" key="2">
    <source>
        <dbReference type="EMBL" id="KAF0290067.1"/>
    </source>
</evidence>
<feature type="transmembrane region" description="Helical" evidence="1">
    <location>
        <begin position="76"/>
        <end position="100"/>
    </location>
</feature>
<dbReference type="Gene3D" id="2.10.220.10">
    <property type="entry name" value="Hormone Receptor, Insulin-like Growth Factor Receptor 1, Chain A, domain 2"/>
    <property type="match status" value="1"/>
</dbReference>
<dbReference type="InterPro" id="IPR006212">
    <property type="entry name" value="Furin_repeat"/>
</dbReference>
<protein>
    <submittedName>
        <fullName evidence="2">Uncharacterized protein</fullName>
    </submittedName>
</protein>
<keyword evidence="1" id="KW-1133">Transmembrane helix</keyword>
<reference evidence="2 3" key="1">
    <citation type="submission" date="2019-07" db="EMBL/GenBank/DDBJ databases">
        <title>Draft genome assembly of a fouling barnacle, Amphibalanus amphitrite (Darwin, 1854): The first reference genome for Thecostraca.</title>
        <authorList>
            <person name="Kim W."/>
        </authorList>
    </citation>
    <scope>NUCLEOTIDE SEQUENCE [LARGE SCALE GENOMIC DNA]</scope>
    <source>
        <strain evidence="2">SNU_AA5</strain>
        <tissue evidence="2">Soma without cirri and trophi</tissue>
    </source>
</reference>
<dbReference type="CDD" id="cd00064">
    <property type="entry name" value="FU"/>
    <property type="match status" value="1"/>
</dbReference>
<proteinExistence type="predicted"/>
<dbReference type="SUPFAM" id="SSF57184">
    <property type="entry name" value="Growth factor receptor domain"/>
    <property type="match status" value="1"/>
</dbReference>
<dbReference type="Proteomes" id="UP000440578">
    <property type="component" value="Unassembled WGS sequence"/>
</dbReference>
<gene>
    <name evidence="2" type="ORF">FJT64_011729</name>
</gene>
<keyword evidence="1" id="KW-0472">Membrane</keyword>
<keyword evidence="3" id="KW-1185">Reference proteome</keyword>
<accession>A0A6A4V1F0</accession>